<dbReference type="Proteomes" id="UP000499080">
    <property type="component" value="Unassembled WGS sequence"/>
</dbReference>
<sequence>MVRSGGRSFLANVRNFCTRSSSVSMLLGGAESLKNSPGRQGHCPKTNSAGETPTSSFSQARILRRKVDNTSDQCIEAWHSIYALAVCAFSPQFHWQPDEKTWL</sequence>
<organism evidence="2 3">
    <name type="scientific">Araneus ventricosus</name>
    <name type="common">Orbweaver spider</name>
    <name type="synonym">Epeira ventricosa</name>
    <dbReference type="NCBI Taxonomy" id="182803"/>
    <lineage>
        <taxon>Eukaryota</taxon>
        <taxon>Metazoa</taxon>
        <taxon>Ecdysozoa</taxon>
        <taxon>Arthropoda</taxon>
        <taxon>Chelicerata</taxon>
        <taxon>Arachnida</taxon>
        <taxon>Araneae</taxon>
        <taxon>Araneomorphae</taxon>
        <taxon>Entelegynae</taxon>
        <taxon>Araneoidea</taxon>
        <taxon>Araneidae</taxon>
        <taxon>Araneus</taxon>
    </lineage>
</organism>
<protein>
    <submittedName>
        <fullName evidence="2">Uncharacterized protein</fullName>
    </submittedName>
</protein>
<reference evidence="2 3" key="1">
    <citation type="journal article" date="2019" name="Sci. Rep.">
        <title>Orb-weaving spider Araneus ventricosus genome elucidates the spidroin gene catalogue.</title>
        <authorList>
            <person name="Kono N."/>
            <person name="Nakamura H."/>
            <person name="Ohtoshi R."/>
            <person name="Moran D.A.P."/>
            <person name="Shinohara A."/>
            <person name="Yoshida Y."/>
            <person name="Fujiwara M."/>
            <person name="Mori M."/>
            <person name="Tomita M."/>
            <person name="Arakawa K."/>
        </authorList>
    </citation>
    <scope>NUCLEOTIDE SEQUENCE [LARGE SCALE GENOMIC DNA]</scope>
</reference>
<dbReference type="EMBL" id="BGPR01012663">
    <property type="protein sequence ID" value="GBN57095.1"/>
    <property type="molecule type" value="Genomic_DNA"/>
</dbReference>
<feature type="compositionally biased region" description="Polar residues" evidence="1">
    <location>
        <begin position="45"/>
        <end position="57"/>
    </location>
</feature>
<name>A0A4Y2PYV4_ARAVE</name>
<dbReference type="AlphaFoldDB" id="A0A4Y2PYV4"/>
<evidence type="ECO:0000313" key="2">
    <source>
        <dbReference type="EMBL" id="GBN57095.1"/>
    </source>
</evidence>
<accession>A0A4Y2PYV4</accession>
<comment type="caution">
    <text evidence="2">The sequence shown here is derived from an EMBL/GenBank/DDBJ whole genome shotgun (WGS) entry which is preliminary data.</text>
</comment>
<keyword evidence="3" id="KW-1185">Reference proteome</keyword>
<evidence type="ECO:0000313" key="3">
    <source>
        <dbReference type="Proteomes" id="UP000499080"/>
    </source>
</evidence>
<proteinExistence type="predicted"/>
<gene>
    <name evidence="2" type="ORF">AVEN_161877_1</name>
</gene>
<evidence type="ECO:0000256" key="1">
    <source>
        <dbReference type="SAM" id="MobiDB-lite"/>
    </source>
</evidence>
<feature type="region of interest" description="Disordered" evidence="1">
    <location>
        <begin position="30"/>
        <end position="57"/>
    </location>
</feature>